<gene>
    <name evidence="2" type="ORF">PoB_002853000</name>
</gene>
<protein>
    <submittedName>
        <fullName evidence="2">Uncharacterized protein</fullName>
    </submittedName>
</protein>
<dbReference type="Proteomes" id="UP000735302">
    <property type="component" value="Unassembled WGS sequence"/>
</dbReference>
<reference evidence="2 3" key="1">
    <citation type="journal article" date="2021" name="Elife">
        <title>Chloroplast acquisition without the gene transfer in kleptoplastic sea slugs, Plakobranchus ocellatus.</title>
        <authorList>
            <person name="Maeda T."/>
            <person name="Takahashi S."/>
            <person name="Yoshida T."/>
            <person name="Shimamura S."/>
            <person name="Takaki Y."/>
            <person name="Nagai Y."/>
            <person name="Toyoda A."/>
            <person name="Suzuki Y."/>
            <person name="Arimoto A."/>
            <person name="Ishii H."/>
            <person name="Satoh N."/>
            <person name="Nishiyama T."/>
            <person name="Hasebe M."/>
            <person name="Maruyama T."/>
            <person name="Minagawa J."/>
            <person name="Obokata J."/>
            <person name="Shigenobu S."/>
        </authorList>
    </citation>
    <scope>NUCLEOTIDE SEQUENCE [LARGE SCALE GENOMIC DNA]</scope>
</reference>
<proteinExistence type="predicted"/>
<organism evidence="2 3">
    <name type="scientific">Plakobranchus ocellatus</name>
    <dbReference type="NCBI Taxonomy" id="259542"/>
    <lineage>
        <taxon>Eukaryota</taxon>
        <taxon>Metazoa</taxon>
        <taxon>Spiralia</taxon>
        <taxon>Lophotrochozoa</taxon>
        <taxon>Mollusca</taxon>
        <taxon>Gastropoda</taxon>
        <taxon>Heterobranchia</taxon>
        <taxon>Euthyneura</taxon>
        <taxon>Panpulmonata</taxon>
        <taxon>Sacoglossa</taxon>
        <taxon>Placobranchoidea</taxon>
        <taxon>Plakobranchidae</taxon>
        <taxon>Plakobranchus</taxon>
    </lineage>
</organism>
<comment type="caution">
    <text evidence="2">The sequence shown here is derived from an EMBL/GenBank/DDBJ whole genome shotgun (WGS) entry which is preliminary data.</text>
</comment>
<name>A0AAV4A5A3_9GAST</name>
<feature type="region of interest" description="Disordered" evidence="1">
    <location>
        <begin position="1"/>
        <end position="32"/>
    </location>
</feature>
<feature type="compositionally biased region" description="Basic and acidic residues" evidence="1">
    <location>
        <begin position="1"/>
        <end position="18"/>
    </location>
</feature>
<evidence type="ECO:0000313" key="2">
    <source>
        <dbReference type="EMBL" id="GFO02025.1"/>
    </source>
</evidence>
<dbReference type="EMBL" id="BLXT01003557">
    <property type="protein sequence ID" value="GFO02025.1"/>
    <property type="molecule type" value="Genomic_DNA"/>
</dbReference>
<accession>A0AAV4A5A3</accession>
<evidence type="ECO:0000313" key="3">
    <source>
        <dbReference type="Proteomes" id="UP000735302"/>
    </source>
</evidence>
<dbReference type="AlphaFoldDB" id="A0AAV4A5A3"/>
<evidence type="ECO:0000256" key="1">
    <source>
        <dbReference type="SAM" id="MobiDB-lite"/>
    </source>
</evidence>
<sequence length="80" mass="9381">MGSEQPHEPEQSTGDRQRSSSLRRARTTSGHKAVFNTYTHTLRYEADVERARRWRIWESVEEEKFFLRIPGHPGKEGGRL</sequence>
<keyword evidence="3" id="KW-1185">Reference proteome</keyword>